<dbReference type="RefSeq" id="WP_184889677.1">
    <property type="nucleotide sequence ID" value="NZ_BAAAHD010000065.1"/>
</dbReference>
<keyword evidence="5" id="KW-1185">Reference proteome</keyword>
<comment type="caution">
    <text evidence="3">The sequence shown here is derived from an EMBL/GenBank/DDBJ whole genome shotgun (WGS) entry which is preliminary data.</text>
</comment>
<reference evidence="2" key="3">
    <citation type="submission" date="2023-12" db="EMBL/GenBank/DDBJ databases">
        <authorList>
            <person name="Sun Q."/>
            <person name="Inoue M."/>
        </authorList>
    </citation>
    <scope>NUCLEOTIDE SEQUENCE</scope>
    <source>
        <strain evidence="2">JCM 10667</strain>
    </source>
</reference>
<gene>
    <name evidence="3" type="ORF">F4557_006999</name>
    <name evidence="2" type="ORF">GCM10009546_57210</name>
</gene>
<evidence type="ECO:0000313" key="4">
    <source>
        <dbReference type="Proteomes" id="UP000549343"/>
    </source>
</evidence>
<name>A0A7W7N111_9ACTN</name>
<dbReference type="EMBL" id="JACHMV010000001">
    <property type="protein sequence ID" value="MBB4778581.1"/>
    <property type="molecule type" value="Genomic_DNA"/>
</dbReference>
<feature type="compositionally biased region" description="Polar residues" evidence="1">
    <location>
        <begin position="30"/>
        <end position="47"/>
    </location>
</feature>
<protein>
    <submittedName>
        <fullName evidence="3">Uncharacterized protein</fullName>
    </submittedName>
</protein>
<reference evidence="3 4" key="2">
    <citation type="submission" date="2020-08" db="EMBL/GenBank/DDBJ databases">
        <title>Sequencing the genomes of 1000 actinobacteria strains.</title>
        <authorList>
            <person name="Klenk H.-P."/>
        </authorList>
    </citation>
    <scope>NUCLEOTIDE SEQUENCE [LARGE SCALE GENOMIC DNA]</scope>
    <source>
        <strain evidence="3 4">DSM 44772</strain>
    </source>
</reference>
<proteinExistence type="predicted"/>
<evidence type="ECO:0000256" key="1">
    <source>
        <dbReference type="SAM" id="MobiDB-lite"/>
    </source>
</evidence>
<feature type="region of interest" description="Disordered" evidence="1">
    <location>
        <begin position="22"/>
        <end position="54"/>
    </location>
</feature>
<organism evidence="3 4">
    <name type="scientific">Actinomadura livida</name>
    <dbReference type="NCBI Taxonomy" id="79909"/>
    <lineage>
        <taxon>Bacteria</taxon>
        <taxon>Bacillati</taxon>
        <taxon>Actinomycetota</taxon>
        <taxon>Actinomycetes</taxon>
        <taxon>Streptosporangiales</taxon>
        <taxon>Thermomonosporaceae</taxon>
        <taxon>Actinomadura</taxon>
    </lineage>
</organism>
<dbReference type="Proteomes" id="UP001501427">
    <property type="component" value="Unassembled WGS sequence"/>
</dbReference>
<dbReference type="Proteomes" id="UP000549343">
    <property type="component" value="Unassembled WGS sequence"/>
</dbReference>
<dbReference type="AlphaFoldDB" id="A0A7W7N111"/>
<reference evidence="2 5" key="1">
    <citation type="journal article" date="2019" name="Int. J. Syst. Evol. Microbiol.">
        <title>The Global Catalogue of Microorganisms (GCM) 10K type strain sequencing project: providing services to taxonomists for standard genome sequencing and annotation.</title>
        <authorList>
            <consortium name="The Broad Institute Genomics Platform"/>
            <consortium name="The Broad Institute Genome Sequencing Center for Infectious Disease"/>
            <person name="Wu L."/>
            <person name="Ma J."/>
        </authorList>
    </citation>
    <scope>NUCLEOTIDE SEQUENCE [LARGE SCALE GENOMIC DNA]</scope>
    <source>
        <strain evidence="2 5">JCM 10667</strain>
    </source>
</reference>
<evidence type="ECO:0000313" key="2">
    <source>
        <dbReference type="EMBL" id="GAA0587421.1"/>
    </source>
</evidence>
<accession>A0A7W7N111</accession>
<evidence type="ECO:0000313" key="5">
    <source>
        <dbReference type="Proteomes" id="UP001501427"/>
    </source>
</evidence>
<evidence type="ECO:0000313" key="3">
    <source>
        <dbReference type="EMBL" id="MBB4778581.1"/>
    </source>
</evidence>
<dbReference type="EMBL" id="BAAAHD010000065">
    <property type="protein sequence ID" value="GAA0587421.1"/>
    <property type="molecule type" value="Genomic_DNA"/>
</dbReference>
<sequence>MGTFVHRNGPESDVPLDKAVAWSRAVGGESNPSHPDQGSTTGTTPNDTFVGRIAGDDIGYFEETGAERRAAAAEGR</sequence>